<dbReference type="InterPro" id="IPR022742">
    <property type="entry name" value="Hydrolase_4"/>
</dbReference>
<dbReference type="PATRIC" id="fig|518642.10.peg.6113"/>
<evidence type="ECO:0000313" key="3">
    <source>
        <dbReference type="EMBL" id="OEV08358.1"/>
    </source>
</evidence>
<dbReference type="Pfam" id="PF12146">
    <property type="entry name" value="Hydrolase_4"/>
    <property type="match status" value="1"/>
</dbReference>
<dbReference type="AlphaFoldDB" id="A0A1E7KWP4"/>
<evidence type="ECO:0000256" key="1">
    <source>
        <dbReference type="SAM" id="MobiDB-lite"/>
    </source>
</evidence>
<accession>A0A1E7KWP4</accession>
<dbReference type="Proteomes" id="UP000176005">
    <property type="component" value="Unassembled WGS sequence"/>
</dbReference>
<evidence type="ECO:0000313" key="4">
    <source>
        <dbReference type="Proteomes" id="UP000176005"/>
    </source>
</evidence>
<gene>
    <name evidence="3" type="ORF">AN218_26830</name>
</gene>
<reference evidence="3 4" key="1">
    <citation type="journal article" date="2016" name="Front. Microbiol.">
        <title>Comparative Genomics Analysis of Streptomyces Species Reveals Their Adaptation to the Marine Environment and Their Diversity at the Genomic Level.</title>
        <authorList>
            <person name="Tian X."/>
            <person name="Zhang Z."/>
            <person name="Yang T."/>
            <person name="Chen M."/>
            <person name="Li J."/>
            <person name="Chen F."/>
            <person name="Yang J."/>
            <person name="Li W."/>
            <person name="Zhang B."/>
            <person name="Zhang Z."/>
            <person name="Wu J."/>
            <person name="Zhang C."/>
            <person name="Long L."/>
            <person name="Xiao J."/>
        </authorList>
    </citation>
    <scope>NUCLEOTIDE SEQUENCE [LARGE SCALE GENOMIC DNA]</scope>
    <source>
        <strain evidence="3 4">SCSIO 10429</strain>
    </source>
</reference>
<feature type="compositionally biased region" description="Low complexity" evidence="1">
    <location>
        <begin position="1"/>
        <end position="17"/>
    </location>
</feature>
<dbReference type="InterPro" id="IPR029058">
    <property type="entry name" value="AB_hydrolase_fold"/>
</dbReference>
<feature type="domain" description="Serine aminopeptidase S33" evidence="2">
    <location>
        <begin position="76"/>
        <end position="230"/>
    </location>
</feature>
<comment type="caution">
    <text evidence="3">The sequence shown here is derived from an EMBL/GenBank/DDBJ whole genome shotgun (WGS) entry which is preliminary data.</text>
</comment>
<sequence length="265" mass="27359">MTTTAGLTGAAGGTTHTWEPPSGIAPRGTLLVFPGRGEHGRVYERFGLRLAADGYVVHALGSTPGLDATSALALATALAGPEPAVPVVLVGSDTGALQALQTVATADPGLPVEGVILAGTAPTAAAPGPPQDAEGGPEPQDGWEWELAARTACPTHRRRLTDDAAFVRGQLTTNVPAHLLDAARPALPALLLHGEADPVTPPEEIRELAAQLPRATLAVLHDGLHDVLNDAAHRTIAAAVVQWLERLRTDRSMSPLLTVESEPGR</sequence>
<name>A0A1E7KWP4_9ACTN</name>
<organism evidence="3 4">
    <name type="scientific">Streptomyces nanshensis</name>
    <dbReference type="NCBI Taxonomy" id="518642"/>
    <lineage>
        <taxon>Bacteria</taxon>
        <taxon>Bacillati</taxon>
        <taxon>Actinomycetota</taxon>
        <taxon>Actinomycetes</taxon>
        <taxon>Kitasatosporales</taxon>
        <taxon>Streptomycetaceae</taxon>
        <taxon>Streptomyces</taxon>
    </lineage>
</organism>
<dbReference type="Gene3D" id="3.40.50.1820">
    <property type="entry name" value="alpha/beta hydrolase"/>
    <property type="match status" value="1"/>
</dbReference>
<dbReference type="RefSeq" id="WP_070019700.1">
    <property type="nucleotide sequence ID" value="NZ_LJGW01000428.1"/>
</dbReference>
<dbReference type="EMBL" id="LJGW01000428">
    <property type="protein sequence ID" value="OEV08358.1"/>
    <property type="molecule type" value="Genomic_DNA"/>
</dbReference>
<dbReference type="SUPFAM" id="SSF53474">
    <property type="entry name" value="alpha/beta-Hydrolases"/>
    <property type="match status" value="1"/>
</dbReference>
<protein>
    <recommendedName>
        <fullName evidence="2">Serine aminopeptidase S33 domain-containing protein</fullName>
    </recommendedName>
</protein>
<proteinExistence type="predicted"/>
<feature type="region of interest" description="Disordered" evidence="1">
    <location>
        <begin position="1"/>
        <end position="23"/>
    </location>
</feature>
<evidence type="ECO:0000259" key="2">
    <source>
        <dbReference type="Pfam" id="PF12146"/>
    </source>
</evidence>
<keyword evidence="4" id="KW-1185">Reference proteome</keyword>